<evidence type="ECO:0000256" key="7">
    <source>
        <dbReference type="ARBA" id="ARBA00022841"/>
    </source>
</evidence>
<evidence type="ECO:0000256" key="3">
    <source>
        <dbReference type="ARBA" id="ARBA00010323"/>
    </source>
</evidence>
<dbReference type="PANTHER" id="PTHR13285:SF18">
    <property type="entry name" value="PROTEIN-CYSTEINE N-PALMITOYLTRANSFERASE RASP"/>
    <property type="match status" value="1"/>
</dbReference>
<dbReference type="InterPro" id="IPR024194">
    <property type="entry name" value="Ac/AlaTfrase_AlgI/DltB"/>
</dbReference>
<protein>
    <recommendedName>
        <fullName evidence="4">Probable alginate O-acetylase AlgI</fullName>
    </recommendedName>
    <alternativeName>
        <fullName evidence="10">Alginate biosynthesis protein AlgI</fullName>
    </alternativeName>
</protein>
<evidence type="ECO:0000256" key="4">
    <source>
        <dbReference type="ARBA" id="ARBA00016084"/>
    </source>
</evidence>
<dbReference type="KEGG" id="spap:H3Z74_12735"/>
<comment type="similarity">
    <text evidence="3 11">Belongs to the membrane-bound acyltransferase family.</text>
</comment>
<evidence type="ECO:0000256" key="5">
    <source>
        <dbReference type="ARBA" id="ARBA00022475"/>
    </source>
</evidence>
<gene>
    <name evidence="13" type="ORF">H3Z74_12735</name>
</gene>
<evidence type="ECO:0000313" key="14">
    <source>
        <dbReference type="Proteomes" id="UP000516148"/>
    </source>
</evidence>
<feature type="transmembrane region" description="Helical" evidence="12">
    <location>
        <begin position="336"/>
        <end position="360"/>
    </location>
</feature>
<dbReference type="PIRSF" id="PIRSF500217">
    <property type="entry name" value="AlgI"/>
    <property type="match status" value="1"/>
</dbReference>
<name>A0A7H0LDD3_9SPHN</name>
<keyword evidence="6 12" id="KW-0812">Transmembrane</keyword>
<sequence>MLFNSVTFLGLFLPIICILYWQLKGNARLWLLLLGSTTFYGFWRIEFVPLMLGSAVMDYYLALLIDRQEDPIKRKRLMQVSLVVNLGILGFFKYFIFFRNSVFSLAEVLGFHPSFTTINIILPLGISFYIFQTLSYTIDVYRRDLPPERNMLRYLTFVTFYPHLVAGPIMRPDILIPQLKDPAPFDGQQVRRGIERIIAGLFLKVVLADTIAGFVDQGFAGNIAQMSAFDAWTLAFLFGFQIYFDFAGYSSIAIGSAMIMNIYVPENFNFPYVATSPREFWKRWHISLSTWIRDYVYIPLMGRYREPGHGAWDTLAESSENVPGAAKVTEGKRTRALFSTWAIMGLWHGANWTFVLWGVYHAAMVWAQRVISPRIRMPGGVIGALIGVAVTLPLMMAAWIPFRAVSLHDTFTLWSKMLDPRQYHAFGLAPNSYMMAAALTVSMFVVWFVRDRIVPRFAPNGAPLIVAKTAYLTFAIAVVFVMLEVKSAFIYFQF</sequence>
<dbReference type="InterPro" id="IPR028362">
    <property type="entry name" value="AlgI"/>
</dbReference>
<evidence type="ECO:0000256" key="12">
    <source>
        <dbReference type="SAM" id="Phobius"/>
    </source>
</evidence>
<feature type="transmembrane region" description="Helical" evidence="12">
    <location>
        <begin position="246"/>
        <end position="264"/>
    </location>
</feature>
<evidence type="ECO:0000256" key="10">
    <source>
        <dbReference type="ARBA" id="ARBA00031030"/>
    </source>
</evidence>
<dbReference type="AlphaFoldDB" id="A0A7H0LDD3"/>
<feature type="transmembrane region" description="Helical" evidence="12">
    <location>
        <begin position="43"/>
        <end position="65"/>
    </location>
</feature>
<feature type="transmembrane region" description="Helical" evidence="12">
    <location>
        <begin position="469"/>
        <end position="492"/>
    </location>
</feature>
<dbReference type="InterPro" id="IPR051085">
    <property type="entry name" value="MB_O-acyltransferase"/>
</dbReference>
<feature type="transmembrane region" description="Helical" evidence="12">
    <location>
        <begin position="7"/>
        <end position="23"/>
    </location>
</feature>
<evidence type="ECO:0000256" key="1">
    <source>
        <dbReference type="ARBA" id="ARBA00004651"/>
    </source>
</evidence>
<organism evidence="13 14">
    <name type="scientific">Sphingomonas alpina</name>
    <dbReference type="NCBI Taxonomy" id="653931"/>
    <lineage>
        <taxon>Bacteria</taxon>
        <taxon>Pseudomonadati</taxon>
        <taxon>Pseudomonadota</taxon>
        <taxon>Alphaproteobacteria</taxon>
        <taxon>Sphingomonadales</taxon>
        <taxon>Sphingomonadaceae</taxon>
        <taxon>Sphingomonas</taxon>
    </lineage>
</organism>
<evidence type="ECO:0000313" key="13">
    <source>
        <dbReference type="EMBL" id="QNQ07686.1"/>
    </source>
</evidence>
<feature type="transmembrane region" description="Helical" evidence="12">
    <location>
        <begin position="423"/>
        <end position="449"/>
    </location>
</feature>
<dbReference type="Proteomes" id="UP000516148">
    <property type="component" value="Chromosome"/>
</dbReference>
<keyword evidence="8 12" id="KW-1133">Transmembrane helix</keyword>
<dbReference type="GO" id="GO:0005886">
    <property type="term" value="C:plasma membrane"/>
    <property type="evidence" value="ECO:0007669"/>
    <property type="project" value="UniProtKB-SubCell"/>
</dbReference>
<keyword evidence="9 11" id="KW-0472">Membrane</keyword>
<proteinExistence type="inferred from homology"/>
<dbReference type="GO" id="GO:0042121">
    <property type="term" value="P:alginic acid biosynthetic process"/>
    <property type="evidence" value="ECO:0007669"/>
    <property type="project" value="UniProtKB-KW"/>
</dbReference>
<accession>A0A7H0LDD3</accession>
<keyword evidence="7" id="KW-0016">Alginate biosynthesis</keyword>
<keyword evidence="11" id="KW-0012">Acyltransferase</keyword>
<keyword evidence="14" id="KW-1185">Reference proteome</keyword>
<dbReference type="PANTHER" id="PTHR13285">
    <property type="entry name" value="ACYLTRANSFERASE"/>
    <property type="match status" value="1"/>
</dbReference>
<evidence type="ECO:0000256" key="9">
    <source>
        <dbReference type="ARBA" id="ARBA00023136"/>
    </source>
</evidence>
<evidence type="ECO:0000256" key="6">
    <source>
        <dbReference type="ARBA" id="ARBA00022692"/>
    </source>
</evidence>
<dbReference type="PIRSF" id="PIRSF016636">
    <property type="entry name" value="AlgI_DltB"/>
    <property type="match status" value="1"/>
</dbReference>
<dbReference type="EMBL" id="CP061038">
    <property type="protein sequence ID" value="QNQ07686.1"/>
    <property type="molecule type" value="Genomic_DNA"/>
</dbReference>
<evidence type="ECO:0000256" key="11">
    <source>
        <dbReference type="PIRNR" id="PIRNR016636"/>
    </source>
</evidence>
<comment type="subcellular location">
    <subcellularLocation>
        <location evidence="1">Cell membrane</location>
        <topology evidence="1">Multi-pass membrane protein</topology>
    </subcellularLocation>
</comment>
<evidence type="ECO:0000256" key="2">
    <source>
        <dbReference type="ARBA" id="ARBA00005182"/>
    </source>
</evidence>
<dbReference type="InterPro" id="IPR004299">
    <property type="entry name" value="MBOAT_fam"/>
</dbReference>
<reference evidence="13 14" key="1">
    <citation type="submission" date="2020-09" db="EMBL/GenBank/DDBJ databases">
        <title>Sphingomonas sp., a new species isolated from pork steak.</title>
        <authorList>
            <person name="Heidler von Heilborn D."/>
        </authorList>
    </citation>
    <scope>NUCLEOTIDE SEQUENCE [LARGE SCALE GENOMIC DNA]</scope>
    <source>
        <strain evidence="14">S8-3T</strain>
    </source>
</reference>
<feature type="transmembrane region" description="Helical" evidence="12">
    <location>
        <begin position="77"/>
        <end position="97"/>
    </location>
</feature>
<comment type="pathway">
    <text evidence="2">Glycan biosynthesis; alginate biosynthesis.</text>
</comment>
<dbReference type="RefSeq" id="WP_187760034.1">
    <property type="nucleotide sequence ID" value="NZ_CP061038.1"/>
</dbReference>
<evidence type="ECO:0000256" key="8">
    <source>
        <dbReference type="ARBA" id="ARBA00022989"/>
    </source>
</evidence>
<dbReference type="GO" id="GO:0016746">
    <property type="term" value="F:acyltransferase activity"/>
    <property type="evidence" value="ECO:0007669"/>
    <property type="project" value="UniProtKB-KW"/>
</dbReference>
<feature type="transmembrane region" description="Helical" evidence="12">
    <location>
        <begin position="109"/>
        <end position="131"/>
    </location>
</feature>
<keyword evidence="5 11" id="KW-1003">Cell membrane</keyword>
<feature type="transmembrane region" description="Helical" evidence="12">
    <location>
        <begin position="380"/>
        <end position="402"/>
    </location>
</feature>
<dbReference type="Pfam" id="PF03062">
    <property type="entry name" value="MBOAT"/>
    <property type="match status" value="2"/>
</dbReference>
<keyword evidence="11" id="KW-0808">Transferase</keyword>